<reference evidence="2 3" key="1">
    <citation type="submission" date="2023-12" db="EMBL/GenBank/DDBJ databases">
        <title>Description of new species of Mycobacterium terrae complex isolated from sewage at the Sao Paulo Zoological Park Foundation in Brazil.</title>
        <authorList>
            <person name="Romagnoli C.L."/>
            <person name="Conceicao E.C."/>
            <person name="Machado E."/>
            <person name="Barreto L.B.P.F."/>
            <person name="Sharma A."/>
            <person name="Silva N.M."/>
            <person name="Marques L.E."/>
            <person name="Juliana M.A."/>
            <person name="Lourenco M.C.S."/>
            <person name="Digiampietri L.A."/>
            <person name="Suffys P.N."/>
            <person name="Viana-Niero C."/>
        </authorList>
    </citation>
    <scope>NUCLEOTIDE SEQUENCE [LARGE SCALE GENOMIC DNA]</scope>
    <source>
        <strain evidence="2 3">MYC340</strain>
    </source>
</reference>
<keyword evidence="1" id="KW-0472">Membrane</keyword>
<evidence type="ECO:0000256" key="1">
    <source>
        <dbReference type="SAM" id="Phobius"/>
    </source>
</evidence>
<comment type="caution">
    <text evidence="2">The sequence shown here is derived from an EMBL/GenBank/DDBJ whole genome shotgun (WGS) entry which is preliminary data.</text>
</comment>
<dbReference type="Proteomes" id="UP001298593">
    <property type="component" value="Unassembled WGS sequence"/>
</dbReference>
<evidence type="ECO:0000313" key="3">
    <source>
        <dbReference type="Proteomes" id="UP001298593"/>
    </source>
</evidence>
<feature type="transmembrane region" description="Helical" evidence="1">
    <location>
        <begin position="110"/>
        <end position="134"/>
    </location>
</feature>
<keyword evidence="1" id="KW-1133">Transmembrane helix</keyword>
<gene>
    <name evidence="2" type="ORF">KV113_17720</name>
</gene>
<dbReference type="RefSeq" id="WP_329780189.1">
    <property type="nucleotide sequence ID" value="NZ_JAYJJU010000018.1"/>
</dbReference>
<accession>A0ABU5XZH4</accession>
<name>A0ABU5XZH4_9MYCO</name>
<evidence type="ECO:0000313" key="2">
    <source>
        <dbReference type="EMBL" id="MEB3033394.1"/>
    </source>
</evidence>
<keyword evidence="3" id="KW-1185">Reference proteome</keyword>
<feature type="transmembrane region" description="Helical" evidence="1">
    <location>
        <begin position="71"/>
        <end position="90"/>
    </location>
</feature>
<organism evidence="2 3">
    <name type="scientific">[Mycobacterium] nativiensis</name>
    <dbReference type="NCBI Taxonomy" id="2855503"/>
    <lineage>
        <taxon>Bacteria</taxon>
        <taxon>Bacillati</taxon>
        <taxon>Actinomycetota</taxon>
        <taxon>Actinomycetes</taxon>
        <taxon>Mycobacteriales</taxon>
        <taxon>Mycobacteriaceae</taxon>
        <taxon>Mycolicibacter</taxon>
    </lineage>
</organism>
<proteinExistence type="predicted"/>
<feature type="transmembrane region" description="Helical" evidence="1">
    <location>
        <begin position="146"/>
        <end position="167"/>
    </location>
</feature>
<dbReference type="EMBL" id="JAYJJU010000018">
    <property type="protein sequence ID" value="MEB3033394.1"/>
    <property type="molecule type" value="Genomic_DNA"/>
</dbReference>
<sequence>MTEQLPPDRFDEVRREWIAFRQGDSLIQRRRAEQLGRIVRKRQRIQTVAVPDPHDDTVLPRIYWRQAKSRVAQAEAVAVLVIAALLPLGWPAGWMLKSKITSLIPEMLRGYPIAALVWSGVGLGVLTVLAYEIVYDPAGSFGQTAVLPWLAMQLAAAPFVAGVYGLLDGWLAVEGSAQWWPLTPSKKPLTAEDAAAILGAYDMTAPAVVEARPLNETRQETWP</sequence>
<keyword evidence="1" id="KW-0812">Transmembrane</keyword>
<protein>
    <submittedName>
        <fullName evidence="2">Uncharacterized protein</fullName>
    </submittedName>
</protein>